<name>A0A9D5BER2_PEA</name>
<dbReference type="PANTHER" id="PTHR24559">
    <property type="entry name" value="TRANSPOSON TY3-I GAG-POL POLYPROTEIN"/>
    <property type="match status" value="1"/>
</dbReference>
<dbReference type="AlphaFoldDB" id="A0A9D5BER2"/>
<accession>A0A9D5BER2</accession>
<dbReference type="PANTHER" id="PTHR24559:SF444">
    <property type="entry name" value="REVERSE TRANSCRIPTASE DOMAIN-CONTAINING PROTEIN"/>
    <property type="match status" value="1"/>
</dbReference>
<evidence type="ECO:0000313" key="3">
    <source>
        <dbReference type="Proteomes" id="UP001058974"/>
    </source>
</evidence>
<organism evidence="2 3">
    <name type="scientific">Pisum sativum</name>
    <name type="common">Garden pea</name>
    <name type="synonym">Lathyrus oleraceus</name>
    <dbReference type="NCBI Taxonomy" id="3888"/>
    <lineage>
        <taxon>Eukaryota</taxon>
        <taxon>Viridiplantae</taxon>
        <taxon>Streptophyta</taxon>
        <taxon>Embryophyta</taxon>
        <taxon>Tracheophyta</taxon>
        <taxon>Spermatophyta</taxon>
        <taxon>Magnoliopsida</taxon>
        <taxon>eudicotyledons</taxon>
        <taxon>Gunneridae</taxon>
        <taxon>Pentapetalae</taxon>
        <taxon>rosids</taxon>
        <taxon>fabids</taxon>
        <taxon>Fabales</taxon>
        <taxon>Fabaceae</taxon>
        <taxon>Papilionoideae</taxon>
        <taxon>50 kb inversion clade</taxon>
        <taxon>NPAAA clade</taxon>
        <taxon>Hologalegina</taxon>
        <taxon>IRL clade</taxon>
        <taxon>Fabeae</taxon>
        <taxon>Lathyrus</taxon>
    </lineage>
</organism>
<dbReference type="Gramene" id="Psat01G0136200-T1">
    <property type="protein sequence ID" value="KAI5442267.1"/>
    <property type="gene ID" value="KIW84_011362"/>
</dbReference>
<feature type="domain" description="Reverse transcriptase" evidence="1">
    <location>
        <begin position="24"/>
        <end position="95"/>
    </location>
</feature>
<dbReference type="CDD" id="cd01647">
    <property type="entry name" value="RT_LTR"/>
    <property type="match status" value="1"/>
</dbReference>
<dbReference type="SUPFAM" id="SSF56672">
    <property type="entry name" value="DNA/RNA polymerases"/>
    <property type="match status" value="1"/>
</dbReference>
<dbReference type="InterPro" id="IPR053134">
    <property type="entry name" value="RNA-dir_DNA_polymerase"/>
</dbReference>
<dbReference type="InterPro" id="IPR043128">
    <property type="entry name" value="Rev_trsase/Diguanyl_cyclase"/>
</dbReference>
<dbReference type="InterPro" id="IPR043502">
    <property type="entry name" value="DNA/RNA_pol_sf"/>
</dbReference>
<dbReference type="Gene3D" id="3.30.70.270">
    <property type="match status" value="1"/>
</dbReference>
<protein>
    <recommendedName>
        <fullName evidence="1">Reverse transcriptase domain-containing protein</fullName>
    </recommendedName>
</protein>
<evidence type="ECO:0000313" key="2">
    <source>
        <dbReference type="EMBL" id="KAI5442267.1"/>
    </source>
</evidence>
<dbReference type="Gene3D" id="3.10.10.10">
    <property type="entry name" value="HIV Type 1 Reverse Transcriptase, subunit A, domain 1"/>
    <property type="match status" value="1"/>
</dbReference>
<dbReference type="Proteomes" id="UP001058974">
    <property type="component" value="Chromosome 1"/>
</dbReference>
<comment type="caution">
    <text evidence="2">The sequence shown here is derived from an EMBL/GenBank/DDBJ whole genome shotgun (WGS) entry which is preliminary data.</text>
</comment>
<sequence length="201" mass="23446">MEEFLKKKFVRRSVSSWGEPLLLVKKKDGNMRLYVDYGQLNKVTIKKYYSLPSIDDLMDQIVGAYVFSKIDLCSGYHQIHIKFDDILKTVFKMSVVLGLEIVQQTTEKIKMIQEKIKASQSLQKSYHYKSRKTLEFQEGDHMFPRISYTVSLPPSLSNIYSFVHVSQHRKYVSDMSHVVQMDDVQVRDNLIVEVSPVQIDD</sequence>
<evidence type="ECO:0000259" key="1">
    <source>
        <dbReference type="Pfam" id="PF00078"/>
    </source>
</evidence>
<dbReference type="InterPro" id="IPR000477">
    <property type="entry name" value="RT_dom"/>
</dbReference>
<proteinExistence type="predicted"/>
<dbReference type="EMBL" id="JAMSHJ010000001">
    <property type="protein sequence ID" value="KAI5442267.1"/>
    <property type="molecule type" value="Genomic_DNA"/>
</dbReference>
<keyword evidence="3" id="KW-1185">Reference proteome</keyword>
<gene>
    <name evidence="2" type="ORF">KIW84_011362</name>
</gene>
<reference evidence="2 3" key="1">
    <citation type="journal article" date="2022" name="Nat. Genet.">
        <title>Improved pea reference genome and pan-genome highlight genomic features and evolutionary characteristics.</title>
        <authorList>
            <person name="Yang T."/>
            <person name="Liu R."/>
            <person name="Luo Y."/>
            <person name="Hu S."/>
            <person name="Wang D."/>
            <person name="Wang C."/>
            <person name="Pandey M.K."/>
            <person name="Ge S."/>
            <person name="Xu Q."/>
            <person name="Li N."/>
            <person name="Li G."/>
            <person name="Huang Y."/>
            <person name="Saxena R.K."/>
            <person name="Ji Y."/>
            <person name="Li M."/>
            <person name="Yan X."/>
            <person name="He Y."/>
            <person name="Liu Y."/>
            <person name="Wang X."/>
            <person name="Xiang C."/>
            <person name="Varshney R.K."/>
            <person name="Ding H."/>
            <person name="Gao S."/>
            <person name="Zong X."/>
        </authorList>
    </citation>
    <scope>NUCLEOTIDE SEQUENCE [LARGE SCALE GENOMIC DNA]</scope>
    <source>
        <strain evidence="2 3">cv. Zhongwan 6</strain>
    </source>
</reference>
<dbReference type="Pfam" id="PF00078">
    <property type="entry name" value="RVT_1"/>
    <property type="match status" value="1"/>
</dbReference>